<reference evidence="4" key="1">
    <citation type="submission" date="2017-03" db="EMBL/GenBank/DDBJ databases">
        <title>Genomes of endolithic fungi from Antarctica.</title>
        <authorList>
            <person name="Coleine C."/>
            <person name="Masonjones S."/>
            <person name="Stajich J.E."/>
        </authorList>
    </citation>
    <scope>NUCLEOTIDE SEQUENCE [LARGE SCALE GENOMIC DNA]</scope>
    <source>
        <strain evidence="4">CCFEE 5527</strain>
    </source>
</reference>
<dbReference type="GO" id="GO:0005783">
    <property type="term" value="C:endoplasmic reticulum"/>
    <property type="evidence" value="ECO:0007669"/>
    <property type="project" value="TreeGrafter"/>
</dbReference>
<keyword evidence="1" id="KW-0808">Transferase</keyword>
<dbReference type="PANTHER" id="PTHR44068">
    <property type="entry name" value="ZGC:194242"/>
    <property type="match status" value="1"/>
</dbReference>
<keyword evidence="4" id="KW-1185">Reference proteome</keyword>
<dbReference type="InterPro" id="IPR050447">
    <property type="entry name" value="Erg6_SMT_methyltransf"/>
</dbReference>
<dbReference type="GO" id="GO:0006696">
    <property type="term" value="P:ergosterol biosynthetic process"/>
    <property type="evidence" value="ECO:0007669"/>
    <property type="project" value="TreeGrafter"/>
</dbReference>
<evidence type="ECO:0000256" key="2">
    <source>
        <dbReference type="ARBA" id="ARBA00038188"/>
    </source>
</evidence>
<proteinExistence type="inferred from homology"/>
<accession>A0A1V8TRJ7</accession>
<organism evidence="3 4">
    <name type="scientific">Cryoendolithus antarcticus</name>
    <dbReference type="NCBI Taxonomy" id="1507870"/>
    <lineage>
        <taxon>Eukaryota</taxon>
        <taxon>Fungi</taxon>
        <taxon>Dikarya</taxon>
        <taxon>Ascomycota</taxon>
        <taxon>Pezizomycotina</taxon>
        <taxon>Dothideomycetes</taxon>
        <taxon>Dothideomycetidae</taxon>
        <taxon>Cladosporiales</taxon>
        <taxon>Cladosporiaceae</taxon>
        <taxon>Cryoendolithus</taxon>
    </lineage>
</organism>
<comment type="similarity">
    <text evidence="2">Belongs to the class I-like SAM-binding methyltransferase superfamily. Erg6/SMT family.</text>
</comment>
<evidence type="ECO:0000313" key="3">
    <source>
        <dbReference type="EMBL" id="OQO13999.1"/>
    </source>
</evidence>
<dbReference type="STRING" id="1507870.A0A1V8TRJ7"/>
<gene>
    <name evidence="3" type="ORF">B0A48_00874</name>
</gene>
<dbReference type="InParanoid" id="A0A1V8TRJ7"/>
<dbReference type="AlphaFoldDB" id="A0A1V8TRJ7"/>
<dbReference type="InterPro" id="IPR029063">
    <property type="entry name" value="SAM-dependent_MTases_sf"/>
</dbReference>
<dbReference type="SUPFAM" id="SSF53335">
    <property type="entry name" value="S-adenosyl-L-methionine-dependent methyltransferases"/>
    <property type="match status" value="1"/>
</dbReference>
<dbReference type="PANTHER" id="PTHR44068:SF1">
    <property type="entry name" value="HYPOTHETICAL LOC100005854"/>
    <property type="match status" value="1"/>
</dbReference>
<dbReference type="OrthoDB" id="540004at2759"/>
<dbReference type="CDD" id="cd02440">
    <property type="entry name" value="AdoMet_MTases"/>
    <property type="match status" value="1"/>
</dbReference>
<dbReference type="Pfam" id="PF13489">
    <property type="entry name" value="Methyltransf_23"/>
    <property type="match status" value="1"/>
</dbReference>
<name>A0A1V8TRJ7_9PEZI</name>
<evidence type="ECO:0000256" key="1">
    <source>
        <dbReference type="ARBA" id="ARBA00022679"/>
    </source>
</evidence>
<evidence type="ECO:0008006" key="5">
    <source>
        <dbReference type="Google" id="ProtNLM"/>
    </source>
</evidence>
<protein>
    <recommendedName>
        <fullName evidence="5">Methyltransferase type 11 domain-containing protein</fullName>
    </recommendedName>
</protein>
<dbReference type="Proteomes" id="UP000192596">
    <property type="component" value="Unassembled WGS sequence"/>
</dbReference>
<comment type="caution">
    <text evidence="3">The sequence shown here is derived from an EMBL/GenBank/DDBJ whole genome shotgun (WGS) entry which is preliminary data.</text>
</comment>
<evidence type="ECO:0000313" key="4">
    <source>
        <dbReference type="Proteomes" id="UP000192596"/>
    </source>
</evidence>
<dbReference type="GO" id="GO:0003838">
    <property type="term" value="F:sterol 24-C-methyltransferase activity"/>
    <property type="evidence" value="ECO:0007669"/>
    <property type="project" value="TreeGrafter"/>
</dbReference>
<sequence length="295" mass="32747">MAYRRAILALLVLAGGIFTALITNDGAATPSVEQYYSSVESRLGYWLLLGNARHCGYWPAGILWPFPIGRALRAMEEKLYQRLDLPAGAKVLDAGAGSGVVASYMAKGGLVVQGIDLTPMHVQDAQRVIKARGLSSDQITVRQGDYHDLSDVDSASLDAVYTMETFVHADDPLKVLKNFRRILRSGGVLVLHEADFHWDSEVLQEVLRLSHCQNTLKEGTYESLLEEAGFTNITVDDYTDNVLPLWRLFGILGSVPYDLMRLIGQEKRFTNVMAGVEAYRHWGQGRYISVRATNP</sequence>
<dbReference type="EMBL" id="NAJO01000002">
    <property type="protein sequence ID" value="OQO13999.1"/>
    <property type="molecule type" value="Genomic_DNA"/>
</dbReference>
<dbReference type="Gene3D" id="3.40.50.150">
    <property type="entry name" value="Vaccinia Virus protein VP39"/>
    <property type="match status" value="1"/>
</dbReference>